<keyword evidence="4" id="KW-1185">Reference proteome</keyword>
<accession>A0A2G0MWP5</accession>
<dbReference type="InterPro" id="IPR012931">
    <property type="entry name" value="TraG_N_Proteobacteria"/>
</dbReference>
<gene>
    <name evidence="3" type="ORF">Xinn_04003</name>
</gene>
<protein>
    <submittedName>
        <fullName evidence="3">Conjugal transfer protein TraG</fullName>
    </submittedName>
</protein>
<keyword evidence="1" id="KW-0812">Transmembrane</keyword>
<keyword evidence="1" id="KW-1133">Transmembrane helix</keyword>
<dbReference type="Pfam" id="PF07916">
    <property type="entry name" value="TraG_N"/>
    <property type="match status" value="1"/>
</dbReference>
<dbReference type="EMBL" id="NIBU01000119">
    <property type="protein sequence ID" value="PHM26905.1"/>
    <property type="molecule type" value="Genomic_DNA"/>
</dbReference>
<keyword evidence="1" id="KW-0472">Membrane</keyword>
<feature type="domain" description="TraG N-terminal Proteobacteria" evidence="2">
    <location>
        <begin position="8"/>
        <end position="191"/>
    </location>
</feature>
<sequence>MTTNNYLEYFLTLLGWIINNGLWNIFLSTGLFVVPVLFKVVGIWIKVREEGEDEGNKGTLSIVRIENAIYGAFVVMVFCCVPLFNVSINTIQIDTSRSKYCGTWTAAKPEESGYKGTISSLDDKTAKVPIWWILIHKLSKGVTQASIATIPCRPDLRQVRFEVQHSYIKNNSLVAALQDFTNDCYSLALYDWKNTDQGKESDESVLRDIEWLVVYSAINDITLYSHGKAT</sequence>
<proteinExistence type="predicted"/>
<feature type="transmembrane region" description="Helical" evidence="1">
    <location>
        <begin position="22"/>
        <end position="47"/>
    </location>
</feature>
<reference evidence="3 4" key="1">
    <citation type="journal article" date="2017" name="Nat. Microbiol.">
        <title>Natural product diversity associated with the nematode symbionts Photorhabdus and Xenorhabdus.</title>
        <authorList>
            <person name="Tobias N.J."/>
            <person name="Wolff H."/>
            <person name="Djahanschiri B."/>
            <person name="Grundmann F."/>
            <person name="Kronenwerth M."/>
            <person name="Shi Y.M."/>
            <person name="Simonyi S."/>
            <person name="Grun P."/>
            <person name="Shapiro-Ilan D."/>
            <person name="Pidot S.J."/>
            <person name="Stinear T.P."/>
            <person name="Ebersberger I."/>
            <person name="Bode H.B."/>
        </authorList>
    </citation>
    <scope>NUCLEOTIDE SEQUENCE [LARGE SCALE GENOMIC DNA]</scope>
    <source>
        <strain evidence="3 4">DSM 16336</strain>
    </source>
</reference>
<feature type="transmembrane region" description="Helical" evidence="1">
    <location>
        <begin position="68"/>
        <end position="88"/>
    </location>
</feature>
<dbReference type="Proteomes" id="UP000224871">
    <property type="component" value="Unassembled WGS sequence"/>
</dbReference>
<evidence type="ECO:0000256" key="1">
    <source>
        <dbReference type="SAM" id="Phobius"/>
    </source>
</evidence>
<evidence type="ECO:0000313" key="4">
    <source>
        <dbReference type="Proteomes" id="UP000224871"/>
    </source>
</evidence>
<name>A0A2G0MWP5_9GAMM</name>
<evidence type="ECO:0000313" key="3">
    <source>
        <dbReference type="EMBL" id="PHM26905.1"/>
    </source>
</evidence>
<organism evidence="3 4">
    <name type="scientific">Xenorhabdus innexi</name>
    <dbReference type="NCBI Taxonomy" id="290109"/>
    <lineage>
        <taxon>Bacteria</taxon>
        <taxon>Pseudomonadati</taxon>
        <taxon>Pseudomonadota</taxon>
        <taxon>Gammaproteobacteria</taxon>
        <taxon>Enterobacterales</taxon>
        <taxon>Morganellaceae</taxon>
        <taxon>Xenorhabdus</taxon>
    </lineage>
</organism>
<evidence type="ECO:0000259" key="2">
    <source>
        <dbReference type="Pfam" id="PF07916"/>
    </source>
</evidence>
<comment type="caution">
    <text evidence="3">The sequence shown here is derived from an EMBL/GenBank/DDBJ whole genome shotgun (WGS) entry which is preliminary data.</text>
</comment>